<dbReference type="Gene3D" id="3.30.70.270">
    <property type="match status" value="1"/>
</dbReference>
<dbReference type="InterPro" id="IPR050951">
    <property type="entry name" value="Retrovirus_Pol_polyprotein"/>
</dbReference>
<sequence>MVTALEHNGYIVNKRLEEKKPYTGAASDPSREKKASRKSLGLLEVVGALVASLGDLSVALEAKRIVKKVRLRIPDGSQVEVCALVDSGCSINLIREDLAYAFGFTMKPSKQRPYAKFLNNHLMTGADFTGFDAVLGFDWLHCANALLTFRPCDFVYGDDPASYIYKALGGLLDNICVVYLDDILIYLDNEEEHIEHVRMVLERLRDWKLYAKRSKYTFHTKTVEFLGFIISPRGIYMDPARVFLGFANFYRRFIYNYSLIPQQDDVEGRQIHWHPIAYYSQSFKGAARNYELAAFDFEIEYKKGETNPADGLSRRPDYFDGFRRKGAETAPAEETRANGDAEPNALTIASSSRYYEDAA</sequence>
<dbReference type="InterPro" id="IPR043502">
    <property type="entry name" value="DNA/RNA_pol_sf"/>
</dbReference>
<name>A0A4U0TSP6_9PEZI</name>
<feature type="domain" description="Reverse transcriptase" evidence="2">
    <location>
        <begin position="166"/>
        <end position="230"/>
    </location>
</feature>
<evidence type="ECO:0000313" key="4">
    <source>
        <dbReference type="Proteomes" id="UP000308549"/>
    </source>
</evidence>
<accession>A0A4U0TSP6</accession>
<dbReference type="PANTHER" id="PTHR37984">
    <property type="entry name" value="PROTEIN CBG26694"/>
    <property type="match status" value="1"/>
</dbReference>
<dbReference type="PANTHER" id="PTHR37984:SF5">
    <property type="entry name" value="PROTEIN NYNRIN-LIKE"/>
    <property type="match status" value="1"/>
</dbReference>
<dbReference type="Proteomes" id="UP000308549">
    <property type="component" value="Unassembled WGS sequence"/>
</dbReference>
<evidence type="ECO:0000259" key="2">
    <source>
        <dbReference type="Pfam" id="PF00078"/>
    </source>
</evidence>
<dbReference type="CDD" id="cd00303">
    <property type="entry name" value="retropepsin_like"/>
    <property type="match status" value="1"/>
</dbReference>
<dbReference type="CDD" id="cd01647">
    <property type="entry name" value="RT_LTR"/>
    <property type="match status" value="1"/>
</dbReference>
<protein>
    <recommendedName>
        <fullName evidence="2">Reverse transcriptase domain-containing protein</fullName>
    </recommendedName>
</protein>
<gene>
    <name evidence="3" type="ORF">B0A50_06554</name>
</gene>
<organism evidence="3 4">
    <name type="scientific">Salinomyces thailandicus</name>
    <dbReference type="NCBI Taxonomy" id="706561"/>
    <lineage>
        <taxon>Eukaryota</taxon>
        <taxon>Fungi</taxon>
        <taxon>Dikarya</taxon>
        <taxon>Ascomycota</taxon>
        <taxon>Pezizomycotina</taxon>
        <taxon>Dothideomycetes</taxon>
        <taxon>Dothideomycetidae</taxon>
        <taxon>Mycosphaerellales</taxon>
        <taxon>Teratosphaeriaceae</taxon>
        <taxon>Salinomyces</taxon>
    </lineage>
</organism>
<keyword evidence="4" id="KW-1185">Reference proteome</keyword>
<reference evidence="3 4" key="1">
    <citation type="submission" date="2017-03" db="EMBL/GenBank/DDBJ databases">
        <title>Genomes of endolithic fungi from Antarctica.</title>
        <authorList>
            <person name="Coleine C."/>
            <person name="Masonjones S."/>
            <person name="Stajich J.E."/>
        </authorList>
    </citation>
    <scope>NUCLEOTIDE SEQUENCE [LARGE SCALE GENOMIC DNA]</scope>
    <source>
        <strain evidence="3 4">CCFEE 6315</strain>
    </source>
</reference>
<evidence type="ECO:0000256" key="1">
    <source>
        <dbReference type="SAM" id="MobiDB-lite"/>
    </source>
</evidence>
<comment type="caution">
    <text evidence="3">The sequence shown here is derived from an EMBL/GenBank/DDBJ whole genome shotgun (WGS) entry which is preliminary data.</text>
</comment>
<dbReference type="AlphaFoldDB" id="A0A4U0TSP6"/>
<dbReference type="Pfam" id="PF00078">
    <property type="entry name" value="RVT_1"/>
    <property type="match status" value="1"/>
</dbReference>
<dbReference type="InterPro" id="IPR000477">
    <property type="entry name" value="RT_dom"/>
</dbReference>
<dbReference type="InterPro" id="IPR043128">
    <property type="entry name" value="Rev_trsase/Diguanyl_cyclase"/>
</dbReference>
<evidence type="ECO:0000313" key="3">
    <source>
        <dbReference type="EMBL" id="TKA24825.1"/>
    </source>
</evidence>
<dbReference type="OrthoDB" id="5588148at2759"/>
<feature type="region of interest" description="Disordered" evidence="1">
    <location>
        <begin position="308"/>
        <end position="343"/>
    </location>
</feature>
<dbReference type="SUPFAM" id="SSF56672">
    <property type="entry name" value="DNA/RNA polymerases"/>
    <property type="match status" value="1"/>
</dbReference>
<dbReference type="EMBL" id="NAJL01000040">
    <property type="protein sequence ID" value="TKA24825.1"/>
    <property type="molecule type" value="Genomic_DNA"/>
</dbReference>
<feature type="compositionally biased region" description="Basic and acidic residues" evidence="1">
    <location>
        <begin position="312"/>
        <end position="339"/>
    </location>
</feature>
<proteinExistence type="predicted"/>